<reference evidence="2 3" key="1">
    <citation type="submission" date="2019-01" db="EMBL/GenBank/DDBJ databases">
        <title>Sequencing of cultivated peanut Arachis hypogaea provides insights into genome evolution and oil improvement.</title>
        <authorList>
            <person name="Chen X."/>
        </authorList>
    </citation>
    <scope>NUCLEOTIDE SEQUENCE [LARGE SCALE GENOMIC DNA]</scope>
    <source>
        <strain evidence="3">cv. Fuhuasheng</strain>
        <tissue evidence="2">Leaves</tissue>
    </source>
</reference>
<protein>
    <submittedName>
        <fullName evidence="2">Uncharacterized protein</fullName>
    </submittedName>
</protein>
<proteinExistence type="predicted"/>
<gene>
    <name evidence="2" type="ORF">Ahy_B09g095026</name>
</gene>
<evidence type="ECO:0000313" key="3">
    <source>
        <dbReference type="Proteomes" id="UP000289738"/>
    </source>
</evidence>
<keyword evidence="3" id="KW-1185">Reference proteome</keyword>
<accession>A0A444XCS1</accession>
<keyword evidence="1" id="KW-0812">Transmembrane</keyword>
<feature type="transmembrane region" description="Helical" evidence="1">
    <location>
        <begin position="94"/>
        <end position="113"/>
    </location>
</feature>
<keyword evidence="1" id="KW-0472">Membrane</keyword>
<dbReference type="Proteomes" id="UP000289738">
    <property type="component" value="Chromosome B09"/>
</dbReference>
<feature type="transmembrane region" description="Helical" evidence="1">
    <location>
        <begin position="45"/>
        <end position="70"/>
    </location>
</feature>
<evidence type="ECO:0000313" key="2">
    <source>
        <dbReference type="EMBL" id="RYQ87505.1"/>
    </source>
</evidence>
<sequence>MGNNNAMVKKMRDEYEKLNKAEVNIWKCYELLDEVNVVLALLINYYAIINLINLFGYIQILARCFCFLVLEDFHNELFLKAIVRTTSYHHQEDMLLANVLYILSFTFIVYNSIQSINNQ</sequence>
<organism evidence="2 3">
    <name type="scientific">Arachis hypogaea</name>
    <name type="common">Peanut</name>
    <dbReference type="NCBI Taxonomy" id="3818"/>
    <lineage>
        <taxon>Eukaryota</taxon>
        <taxon>Viridiplantae</taxon>
        <taxon>Streptophyta</taxon>
        <taxon>Embryophyta</taxon>
        <taxon>Tracheophyta</taxon>
        <taxon>Spermatophyta</taxon>
        <taxon>Magnoliopsida</taxon>
        <taxon>eudicotyledons</taxon>
        <taxon>Gunneridae</taxon>
        <taxon>Pentapetalae</taxon>
        <taxon>rosids</taxon>
        <taxon>fabids</taxon>
        <taxon>Fabales</taxon>
        <taxon>Fabaceae</taxon>
        <taxon>Papilionoideae</taxon>
        <taxon>50 kb inversion clade</taxon>
        <taxon>dalbergioids sensu lato</taxon>
        <taxon>Dalbergieae</taxon>
        <taxon>Pterocarpus clade</taxon>
        <taxon>Arachis</taxon>
    </lineage>
</organism>
<keyword evidence="1" id="KW-1133">Transmembrane helix</keyword>
<dbReference type="AlphaFoldDB" id="A0A444XCS1"/>
<evidence type="ECO:0000256" key="1">
    <source>
        <dbReference type="SAM" id="Phobius"/>
    </source>
</evidence>
<dbReference type="EMBL" id="SDMP01000019">
    <property type="protein sequence ID" value="RYQ87505.1"/>
    <property type="molecule type" value="Genomic_DNA"/>
</dbReference>
<name>A0A444XCS1_ARAHY</name>
<comment type="caution">
    <text evidence="2">The sequence shown here is derived from an EMBL/GenBank/DDBJ whole genome shotgun (WGS) entry which is preliminary data.</text>
</comment>